<keyword evidence="3" id="KW-1185">Reference proteome</keyword>
<dbReference type="Gene3D" id="3.30.499.10">
    <property type="entry name" value="Aconitase, domain 3"/>
    <property type="match status" value="1"/>
</dbReference>
<proteinExistence type="predicted"/>
<gene>
    <name evidence="2" type="ORF">HPP92_007614</name>
</gene>
<evidence type="ECO:0000313" key="3">
    <source>
        <dbReference type="Proteomes" id="UP000636800"/>
    </source>
</evidence>
<dbReference type="OrthoDB" id="2126698at2759"/>
<organism evidence="2 3">
    <name type="scientific">Vanilla planifolia</name>
    <name type="common">Vanilla</name>
    <dbReference type="NCBI Taxonomy" id="51239"/>
    <lineage>
        <taxon>Eukaryota</taxon>
        <taxon>Viridiplantae</taxon>
        <taxon>Streptophyta</taxon>
        <taxon>Embryophyta</taxon>
        <taxon>Tracheophyta</taxon>
        <taxon>Spermatophyta</taxon>
        <taxon>Magnoliopsida</taxon>
        <taxon>Liliopsida</taxon>
        <taxon>Asparagales</taxon>
        <taxon>Orchidaceae</taxon>
        <taxon>Vanilloideae</taxon>
        <taxon>Vanilleae</taxon>
        <taxon>Vanilla</taxon>
    </lineage>
</organism>
<dbReference type="InterPro" id="IPR036008">
    <property type="entry name" value="Aconitase_4Fe-4S_dom"/>
</dbReference>
<dbReference type="PANTHER" id="PTHR43822">
    <property type="entry name" value="HOMOACONITASE, MITOCHONDRIAL-RELATED"/>
    <property type="match status" value="1"/>
</dbReference>
<dbReference type="Proteomes" id="UP000636800">
    <property type="component" value="Chromosome 3"/>
</dbReference>
<name>A0A835RE78_VANPL</name>
<accession>A0A835RE78</accession>
<protein>
    <recommendedName>
        <fullName evidence="4">3-isopropylmalate dehydratase</fullName>
    </recommendedName>
</protein>
<comment type="caution">
    <text evidence="2">The sequence shown here is derived from an EMBL/GenBank/DDBJ whole genome shotgun (WGS) entry which is preliminary data.</text>
</comment>
<dbReference type="SUPFAM" id="SSF53732">
    <property type="entry name" value="Aconitase iron-sulfur domain"/>
    <property type="match status" value="1"/>
</dbReference>
<keyword evidence="1" id="KW-0408">Iron</keyword>
<evidence type="ECO:0000256" key="1">
    <source>
        <dbReference type="ARBA" id="ARBA00023004"/>
    </source>
</evidence>
<reference evidence="2 3" key="1">
    <citation type="journal article" date="2020" name="Nat. Food">
        <title>A phased Vanilla planifolia genome enables genetic improvement of flavour and production.</title>
        <authorList>
            <person name="Hasing T."/>
            <person name="Tang H."/>
            <person name="Brym M."/>
            <person name="Khazi F."/>
            <person name="Huang T."/>
            <person name="Chambers A.H."/>
        </authorList>
    </citation>
    <scope>NUCLEOTIDE SEQUENCE [LARGE SCALE GENOMIC DNA]</scope>
    <source>
        <tissue evidence="2">Leaf</tissue>
    </source>
</reference>
<evidence type="ECO:0008006" key="4">
    <source>
        <dbReference type="Google" id="ProtNLM"/>
    </source>
</evidence>
<evidence type="ECO:0000313" key="2">
    <source>
        <dbReference type="EMBL" id="KAG0488803.1"/>
    </source>
</evidence>
<dbReference type="InterPro" id="IPR050067">
    <property type="entry name" value="IPM_dehydratase_rel_enz"/>
</dbReference>
<dbReference type="AlphaFoldDB" id="A0A835RE78"/>
<dbReference type="EMBL" id="JADCNL010000003">
    <property type="protein sequence ID" value="KAG0488803.1"/>
    <property type="molecule type" value="Genomic_DNA"/>
</dbReference>
<sequence>MALGAVYDLPLTFHFRVKGRHPPDCYQASNIILAIVPFLDLLVFLPFSVHFRDKSFDLSPKRCVKHEQARSLALMAASPFKATGSALLHKKFGLDGSIYSPPSVRRCSKQSSKKILAVMAPSRSPQRHPSSTGSVKNGMTMTEKILARASERSQLEPGENVWVNVDVLMTHDVCGPGAIGTFKREFGENAKSDYSFYADLTMANTFLSSTMVKSYYSFEGLHSNAAWMHMNAIERRRWSCQGYYVGDKK</sequence>
<dbReference type="InterPro" id="IPR015931">
    <property type="entry name" value="Acnase/IPM_dHydase_lsu_aba_1/3"/>
</dbReference>
<dbReference type="PANTHER" id="PTHR43822:SF2">
    <property type="entry name" value="HOMOACONITASE, MITOCHONDRIAL"/>
    <property type="match status" value="1"/>
</dbReference>